<protein>
    <submittedName>
        <fullName evidence="5">Cytochrome P450</fullName>
    </submittedName>
</protein>
<feature type="binding site" description="axial binding residue" evidence="3">
    <location>
        <position position="393"/>
    </location>
    <ligand>
        <name>heme</name>
        <dbReference type="ChEBI" id="CHEBI:30413"/>
    </ligand>
    <ligandPart>
        <name>Fe</name>
        <dbReference type="ChEBI" id="CHEBI:18248"/>
    </ligandPart>
</feature>
<evidence type="ECO:0000256" key="3">
    <source>
        <dbReference type="PIRSR" id="PIRSR602401-1"/>
    </source>
</evidence>
<reference evidence="6" key="1">
    <citation type="submission" date="2020-05" db="EMBL/GenBank/DDBJ databases">
        <title>Classification of alakaliphilic streptomycetes isolated from an alkaline soil next to Lonar Crater, India and a proposal for the recognition of Streptomyces alkaliterrae sp. nov.</title>
        <authorList>
            <person name="Golinska P."/>
        </authorList>
    </citation>
    <scope>NUCLEOTIDE SEQUENCE [LARGE SCALE GENOMIC DNA]</scope>
    <source>
        <strain evidence="6">OF8</strain>
    </source>
</reference>
<comment type="cofactor">
    <cofactor evidence="1 3">
        <name>heme</name>
        <dbReference type="ChEBI" id="CHEBI:30413"/>
    </cofactor>
</comment>
<dbReference type="GO" id="GO:0005506">
    <property type="term" value="F:iron ion binding"/>
    <property type="evidence" value="ECO:0007669"/>
    <property type="project" value="InterPro"/>
</dbReference>
<dbReference type="PRINTS" id="PR00463">
    <property type="entry name" value="EP450I"/>
</dbReference>
<evidence type="ECO:0000256" key="4">
    <source>
        <dbReference type="RuleBase" id="RU000461"/>
    </source>
</evidence>
<organism evidence="5 6">
    <name type="scientific">Streptomyces alkaliterrae</name>
    <dbReference type="NCBI Taxonomy" id="2213162"/>
    <lineage>
        <taxon>Bacteria</taxon>
        <taxon>Bacillati</taxon>
        <taxon>Actinomycetota</taxon>
        <taxon>Actinomycetes</taxon>
        <taxon>Kitasatosporales</taxon>
        <taxon>Streptomycetaceae</taxon>
        <taxon>Streptomyces</taxon>
    </lineage>
</organism>
<accession>A0A7W3ZVX0</accession>
<dbReference type="GO" id="GO:0016705">
    <property type="term" value="F:oxidoreductase activity, acting on paired donors, with incorporation or reduction of molecular oxygen"/>
    <property type="evidence" value="ECO:0007669"/>
    <property type="project" value="InterPro"/>
</dbReference>
<dbReference type="PANTHER" id="PTHR24305:SF166">
    <property type="entry name" value="CYTOCHROME P450 12A4, MITOCHONDRIAL-RELATED"/>
    <property type="match status" value="1"/>
</dbReference>
<evidence type="ECO:0000313" key="5">
    <source>
        <dbReference type="EMBL" id="MBB1262466.1"/>
    </source>
</evidence>
<dbReference type="PROSITE" id="PS00086">
    <property type="entry name" value="CYTOCHROME_P450"/>
    <property type="match status" value="1"/>
</dbReference>
<dbReference type="InterPro" id="IPR002401">
    <property type="entry name" value="Cyt_P450_E_grp-I"/>
</dbReference>
<proteinExistence type="inferred from homology"/>
<dbReference type="Pfam" id="PF00067">
    <property type="entry name" value="p450"/>
    <property type="match status" value="1"/>
</dbReference>
<keyword evidence="3 4" id="KW-0479">Metal-binding</keyword>
<dbReference type="GO" id="GO:0020037">
    <property type="term" value="F:heme binding"/>
    <property type="evidence" value="ECO:0007669"/>
    <property type="project" value="InterPro"/>
</dbReference>
<dbReference type="InterPro" id="IPR001128">
    <property type="entry name" value="Cyt_P450"/>
</dbReference>
<keyword evidence="4" id="KW-0560">Oxidoreductase</keyword>
<comment type="similarity">
    <text evidence="2 4">Belongs to the cytochrome P450 family.</text>
</comment>
<keyword evidence="3 4" id="KW-0349">Heme</keyword>
<name>A0A7W3ZVX0_9ACTN</name>
<dbReference type="InterPro" id="IPR036396">
    <property type="entry name" value="Cyt_P450_sf"/>
</dbReference>
<dbReference type="EMBL" id="JABJXA010000374">
    <property type="protein sequence ID" value="MBB1262466.1"/>
    <property type="molecule type" value="Genomic_DNA"/>
</dbReference>
<evidence type="ECO:0000256" key="1">
    <source>
        <dbReference type="ARBA" id="ARBA00001971"/>
    </source>
</evidence>
<feature type="non-terminal residue" evidence="5">
    <location>
        <position position="427"/>
    </location>
</feature>
<keyword evidence="4" id="KW-0503">Monooxygenase</keyword>
<dbReference type="Proteomes" id="UP000517765">
    <property type="component" value="Unassembled WGS sequence"/>
</dbReference>
<dbReference type="AlphaFoldDB" id="A0A7W3ZVX0"/>
<dbReference type="SUPFAM" id="SSF48264">
    <property type="entry name" value="Cytochrome P450"/>
    <property type="match status" value="1"/>
</dbReference>
<comment type="caution">
    <text evidence="5">The sequence shown here is derived from an EMBL/GenBank/DDBJ whole genome shotgun (WGS) entry which is preliminary data.</text>
</comment>
<dbReference type="RefSeq" id="WP_181356636.1">
    <property type="nucleotide sequence ID" value="NZ_JABJXA010000374.1"/>
</dbReference>
<gene>
    <name evidence="5" type="ORF">H3147_27265</name>
</gene>
<dbReference type="InterPro" id="IPR050121">
    <property type="entry name" value="Cytochrome_P450_monoxygenase"/>
</dbReference>
<dbReference type="PRINTS" id="PR00385">
    <property type="entry name" value="P450"/>
</dbReference>
<dbReference type="InterPro" id="IPR017972">
    <property type="entry name" value="Cyt_P450_CS"/>
</dbReference>
<dbReference type="GO" id="GO:0004497">
    <property type="term" value="F:monooxygenase activity"/>
    <property type="evidence" value="ECO:0007669"/>
    <property type="project" value="UniProtKB-KW"/>
</dbReference>
<dbReference type="PANTHER" id="PTHR24305">
    <property type="entry name" value="CYTOCHROME P450"/>
    <property type="match status" value="1"/>
</dbReference>
<sequence length="427" mass="47097">MTPGPAVPKAPGAKPVLGHLGTFLRAPLPFLRGLAAHGPLVEIQLAGERVLVVCDPELTRAMLLKDRIFDKGGPLYDRLREAGGQGLASCPASEHRRQRRLIQPAFRQALFPGYAGIMTERLDALITGWQPGRRFDLSTETRSIAADIVVSAIFGTGLDPAVHSRLAGDFDILLAGFTRHTLLPKRLRTMPLPGNREYLAATDRVRRGMTDLTTRYRTQGDTGGTNLLSLLVAARDPESDQPALTDDELVDQAVTMYSAGTETTAGAVCWSLYLTNRHPHTLRRLTTEVDDVLGGRTATWDDLPNLRYTRQVFNEALRMYPPGWFLTRDTTEDTTLGGYDIPKGTTVAFTPYLISHLSTLYPQPERFDPDRWKTDGGKPQVPATVFGGGARKCIGDEFALLEGVLMLASYLSHWRLDLDLDSHTLPR</sequence>
<keyword evidence="3 4" id="KW-0408">Iron</keyword>
<evidence type="ECO:0000256" key="2">
    <source>
        <dbReference type="ARBA" id="ARBA00010617"/>
    </source>
</evidence>
<dbReference type="Gene3D" id="1.10.630.10">
    <property type="entry name" value="Cytochrome P450"/>
    <property type="match status" value="1"/>
</dbReference>
<evidence type="ECO:0000313" key="6">
    <source>
        <dbReference type="Proteomes" id="UP000517765"/>
    </source>
</evidence>